<dbReference type="Gene3D" id="2.170.120.40">
    <property type="entry name" value="YbbR-like domain"/>
    <property type="match status" value="1"/>
</dbReference>
<organism evidence="1 2">
    <name type="scientific">Aurantibacter aestuarii</name>
    <dbReference type="NCBI Taxonomy" id="1266046"/>
    <lineage>
        <taxon>Bacteria</taxon>
        <taxon>Pseudomonadati</taxon>
        <taxon>Bacteroidota</taxon>
        <taxon>Flavobacteriia</taxon>
        <taxon>Flavobacteriales</taxon>
        <taxon>Flavobacteriaceae</taxon>
        <taxon>Aurantibacter</taxon>
    </lineage>
</organism>
<dbReference type="Proteomes" id="UP000238426">
    <property type="component" value="Unassembled WGS sequence"/>
</dbReference>
<keyword evidence="2" id="KW-1185">Reference proteome</keyword>
<dbReference type="Gene3D" id="2.170.120.30">
    <property type="match status" value="1"/>
</dbReference>
<protein>
    <recommendedName>
        <fullName evidence="3">YbbR-like domain-containing protein</fullName>
    </recommendedName>
</protein>
<sequence length="295" mass="34028">MAFFILILVKLSSNYTNVLQFEIDFQDIPDDIVIENKEEIYLLVKFEASGFFWMRYVFKNPSVKLSLTDDFSVSEDYYQINEDKAFAAIKEQLSTRIKDFKLVNQNLKIFFDTYFVRKVPIKAITEISFENGFGALKPYSLSVDSVKVIGPKNIIDTITSLSNKVAKFDNINSSISKVFQLNLDNYPNTIKVVPEQLSINVKGERFTEGELDISVELINVPSNLSINYFPKTIKVTYTVPLNDFKSITTSDFKIIADYKKTNTLNNFLFPELRVINPKIKDARMKQTKLEYIITK</sequence>
<evidence type="ECO:0000313" key="1">
    <source>
        <dbReference type="EMBL" id="PSG88100.1"/>
    </source>
</evidence>
<evidence type="ECO:0008006" key="3">
    <source>
        <dbReference type="Google" id="ProtNLM"/>
    </source>
</evidence>
<name>A0A2T1N898_9FLAO</name>
<dbReference type="InterPro" id="IPR012505">
    <property type="entry name" value="YbbR"/>
</dbReference>
<proteinExistence type="predicted"/>
<dbReference type="AlphaFoldDB" id="A0A2T1N898"/>
<gene>
    <name evidence="1" type="ORF">C7H52_07280</name>
</gene>
<dbReference type="EMBL" id="PXOQ01000009">
    <property type="protein sequence ID" value="PSG88100.1"/>
    <property type="molecule type" value="Genomic_DNA"/>
</dbReference>
<comment type="caution">
    <text evidence="1">The sequence shown here is derived from an EMBL/GenBank/DDBJ whole genome shotgun (WGS) entry which is preliminary data.</text>
</comment>
<evidence type="ECO:0000313" key="2">
    <source>
        <dbReference type="Proteomes" id="UP000238426"/>
    </source>
</evidence>
<accession>A0A2T1N898</accession>
<dbReference type="Pfam" id="PF07949">
    <property type="entry name" value="YbbR"/>
    <property type="match status" value="1"/>
</dbReference>
<reference evidence="1 2" key="1">
    <citation type="submission" date="2018-03" db="EMBL/GenBank/DDBJ databases">
        <title>Mesoflavibacter sp. HG37 and Mesoflavibacter sp. HG96 sp.nov., two marine bacteria isolated from seawater of Western Pacific Ocean.</title>
        <authorList>
            <person name="Cheng H."/>
            <person name="Wu Y.-H."/>
            <person name="Guo L.-L."/>
            <person name="Xu X.-W."/>
        </authorList>
    </citation>
    <scope>NUCLEOTIDE SEQUENCE [LARGE SCALE GENOMIC DNA]</scope>
    <source>
        <strain evidence="1 2">KCTC 32269</strain>
    </source>
</reference>